<feature type="region of interest" description="Disordered" evidence="1">
    <location>
        <begin position="190"/>
        <end position="216"/>
    </location>
</feature>
<gene>
    <name evidence="2" type="ORF">CBER1_01636</name>
</gene>
<dbReference type="OrthoDB" id="3926908at2759"/>
<dbReference type="AlphaFoldDB" id="A0A2S6C7P7"/>
<dbReference type="EMBL" id="PNEN01000531">
    <property type="protein sequence ID" value="PPJ55752.1"/>
    <property type="molecule type" value="Genomic_DNA"/>
</dbReference>
<accession>A0A2S6C7P7</accession>
<evidence type="ECO:0000256" key="1">
    <source>
        <dbReference type="SAM" id="MobiDB-lite"/>
    </source>
</evidence>
<name>A0A2S6C7P7_9PEZI</name>
<dbReference type="Proteomes" id="UP000237631">
    <property type="component" value="Unassembled WGS sequence"/>
</dbReference>
<sequence length="216" mass="24179">MATMNRDSEQRPGGKYASYVPHDLKYSANFEDALMSVVLNPPASPDGIRVISEDSSEQSTEGVSIRMTDIAPESLPVIAEADLPLPLDDPRRIFASPVPGIKLTHPGGYLEGGPGLDPDMDTFPEDFFNNHPHARTTDRLAATVDKKIEEHMGELQDRMRKREDAIKENGEVEKKLEELMLQHAMELKVHKKLADDRRAKREAKEKRRAEREGGPS</sequence>
<evidence type="ECO:0000313" key="2">
    <source>
        <dbReference type="EMBL" id="PPJ55752.1"/>
    </source>
</evidence>
<keyword evidence="3" id="KW-1185">Reference proteome</keyword>
<comment type="caution">
    <text evidence="2">The sequence shown here is derived from an EMBL/GenBank/DDBJ whole genome shotgun (WGS) entry which is preliminary data.</text>
</comment>
<proteinExistence type="predicted"/>
<organism evidence="2 3">
    <name type="scientific">Cercospora berteroae</name>
    <dbReference type="NCBI Taxonomy" id="357750"/>
    <lineage>
        <taxon>Eukaryota</taxon>
        <taxon>Fungi</taxon>
        <taxon>Dikarya</taxon>
        <taxon>Ascomycota</taxon>
        <taxon>Pezizomycotina</taxon>
        <taxon>Dothideomycetes</taxon>
        <taxon>Dothideomycetidae</taxon>
        <taxon>Mycosphaerellales</taxon>
        <taxon>Mycosphaerellaceae</taxon>
        <taxon>Cercospora</taxon>
    </lineage>
</organism>
<evidence type="ECO:0000313" key="3">
    <source>
        <dbReference type="Proteomes" id="UP000237631"/>
    </source>
</evidence>
<reference evidence="3" key="1">
    <citation type="journal article" date="2017" name="bioRxiv">
        <title>Conservation of a gene cluster reveals novel cercosporin biosynthetic mechanisms and extends production to the genus Colletotrichum.</title>
        <authorList>
            <person name="de Jonge R."/>
            <person name="Ebert M.K."/>
            <person name="Huitt-Roehl C.R."/>
            <person name="Pal P."/>
            <person name="Suttle J.C."/>
            <person name="Spanner R.E."/>
            <person name="Neubauer J.D."/>
            <person name="Jurick W.M.II."/>
            <person name="Stott K.A."/>
            <person name="Secor G.A."/>
            <person name="Thomma B.P.H.J."/>
            <person name="Van de Peer Y."/>
            <person name="Townsend C.A."/>
            <person name="Bolton M.D."/>
        </authorList>
    </citation>
    <scope>NUCLEOTIDE SEQUENCE [LARGE SCALE GENOMIC DNA]</scope>
    <source>
        <strain evidence="3">CBS538.71</strain>
    </source>
</reference>
<protein>
    <submittedName>
        <fullName evidence="2">Uncharacterized protein</fullName>
    </submittedName>
</protein>